<evidence type="ECO:0000256" key="4">
    <source>
        <dbReference type="ARBA" id="ARBA00022490"/>
    </source>
</evidence>
<keyword evidence="7 9" id="KW-0067">ATP-binding</keyword>
<evidence type="ECO:0000259" key="11">
    <source>
        <dbReference type="Pfam" id="PF02463"/>
    </source>
</evidence>
<organism evidence="12 13">
    <name type="scientific">Thiopseudomonas alkaliphila</name>
    <dbReference type="NCBI Taxonomy" id="1697053"/>
    <lineage>
        <taxon>Bacteria</taxon>
        <taxon>Pseudomonadati</taxon>
        <taxon>Pseudomonadota</taxon>
        <taxon>Gammaproteobacteria</taxon>
        <taxon>Pseudomonadales</taxon>
        <taxon>Pseudomonadaceae</taxon>
        <taxon>Thiopseudomonas</taxon>
    </lineage>
</organism>
<dbReference type="PATRIC" id="fig|1697052.3.peg.1529"/>
<dbReference type="PANTHER" id="PTHR32182">
    <property type="entry name" value="DNA REPLICATION AND REPAIR PROTEIN RECF"/>
    <property type="match status" value="1"/>
</dbReference>
<evidence type="ECO:0000256" key="5">
    <source>
        <dbReference type="ARBA" id="ARBA00022705"/>
    </source>
</evidence>
<feature type="binding site" evidence="9">
    <location>
        <begin position="30"/>
        <end position="37"/>
    </location>
    <ligand>
        <name>ATP</name>
        <dbReference type="ChEBI" id="CHEBI:30616"/>
    </ligand>
</feature>
<dbReference type="InterPro" id="IPR027417">
    <property type="entry name" value="P-loop_NTPase"/>
</dbReference>
<evidence type="ECO:0000256" key="10">
    <source>
        <dbReference type="RuleBase" id="RU000578"/>
    </source>
</evidence>
<dbReference type="InterPro" id="IPR001238">
    <property type="entry name" value="DNA-binding_RecF"/>
</dbReference>
<evidence type="ECO:0000256" key="9">
    <source>
        <dbReference type="HAMAP-Rule" id="MF_00365"/>
    </source>
</evidence>
<dbReference type="GeneID" id="93984415"/>
<name>A0A0K1XEA4_9GAMM</name>
<dbReference type="STRING" id="1697053.AKN87_09050"/>
<dbReference type="HAMAP" id="MF_00365">
    <property type="entry name" value="RecF"/>
    <property type="match status" value="1"/>
</dbReference>
<keyword evidence="9 10" id="KW-0227">DNA damage</keyword>
<dbReference type="Gene3D" id="3.40.50.300">
    <property type="entry name" value="P-loop containing nucleotide triphosphate hydrolases"/>
    <property type="match status" value="1"/>
</dbReference>
<keyword evidence="8 9" id="KW-0238">DNA-binding</keyword>
<keyword evidence="13" id="KW-1185">Reference proteome</keyword>
<dbReference type="RefSeq" id="WP_053100830.1">
    <property type="nucleotide sequence ID" value="NZ_CP012358.1"/>
</dbReference>
<keyword evidence="6 9" id="KW-0547">Nucleotide-binding</keyword>
<protein>
    <recommendedName>
        <fullName evidence="3 9">DNA replication and repair protein RecF</fullName>
    </recommendedName>
</protein>
<dbReference type="OrthoDB" id="9803889at2"/>
<dbReference type="AlphaFoldDB" id="A0A0K1XEA4"/>
<evidence type="ECO:0000256" key="1">
    <source>
        <dbReference type="ARBA" id="ARBA00004496"/>
    </source>
</evidence>
<reference evidence="12 13" key="1">
    <citation type="journal article" date="2015" name="Genome Announc.">
        <title>Genome Sequences of Oblitimonas alkaliphila gen. nov. sp. nov. (Proposed), a Novel Bacterium of the Pseudomonadaceae Family.</title>
        <authorList>
            <person name="Lauer A.C."/>
            <person name="Nicholson A.C."/>
            <person name="Humrighouse B.W."/>
            <person name="Emery B."/>
            <person name="Drobish A."/>
            <person name="Juieng P."/>
            <person name="Loparev V."/>
            <person name="McQuiston J.R."/>
        </authorList>
    </citation>
    <scope>NUCLEOTIDE SEQUENCE [LARGE SCALE GENOMIC DNA]</scope>
    <source>
        <strain evidence="12 13">E5571</strain>
    </source>
</reference>
<dbReference type="NCBIfam" id="TIGR00611">
    <property type="entry name" value="recf"/>
    <property type="match status" value="1"/>
</dbReference>
<dbReference type="GO" id="GO:0000731">
    <property type="term" value="P:DNA synthesis involved in DNA repair"/>
    <property type="evidence" value="ECO:0007669"/>
    <property type="project" value="TreeGrafter"/>
</dbReference>
<dbReference type="Gene3D" id="1.20.1050.90">
    <property type="entry name" value="RecF/RecN/SMC, N-terminal domain"/>
    <property type="match status" value="1"/>
</dbReference>
<keyword evidence="9 10" id="KW-0742">SOS response</keyword>
<evidence type="ECO:0000256" key="6">
    <source>
        <dbReference type="ARBA" id="ARBA00022741"/>
    </source>
</evidence>
<comment type="subcellular location">
    <subcellularLocation>
        <location evidence="1 9 10">Cytoplasm</location>
    </subcellularLocation>
</comment>
<feature type="domain" description="RecF/RecN/SMC N-terminal" evidence="11">
    <location>
        <begin position="3"/>
        <end position="357"/>
    </location>
</feature>
<evidence type="ECO:0000313" key="13">
    <source>
        <dbReference type="Proteomes" id="UP000063953"/>
    </source>
</evidence>
<dbReference type="InterPro" id="IPR042174">
    <property type="entry name" value="RecF_2"/>
</dbReference>
<sequence>MGIRQLQINGVRNLHPVTLNLSPQINVFYGENGSGKTSVLEAIHLLALTRSFRSNRIQPVIQQQQEQCLVFAELHDVSLDTVHRLGMSRNRQAELQLRLDGQAIKSAAELAAVLPVQVINPDSFSLLEGAPKVRRQFLDWGVFHVEHSFMPAWQRLQHSLRQRNSLLRHATIDPISQQSWDRELSLASAQIDQLRQAYIQQLKPVFEEVLGKLITLEGLSLSYYRGWDRERELSEVLLSNYERDRQLGYTQAGPQRADLRIRIGTTNSVDVLSRGQQKLVVCALRIAQGYLLSRLRQHNCIYLVDDLPSELDQQHRKALCQLLENLNCQVFITSIDKDLMIHDWSEATSVKMFHVEHGQITPSE</sequence>
<dbReference type="GO" id="GO:0003697">
    <property type="term" value="F:single-stranded DNA binding"/>
    <property type="evidence" value="ECO:0007669"/>
    <property type="project" value="UniProtKB-UniRule"/>
</dbReference>
<evidence type="ECO:0000256" key="2">
    <source>
        <dbReference type="ARBA" id="ARBA00008016"/>
    </source>
</evidence>
<keyword evidence="4 9" id="KW-0963">Cytoplasm</keyword>
<proteinExistence type="inferred from homology"/>
<dbReference type="Proteomes" id="UP000063953">
    <property type="component" value="Chromosome"/>
</dbReference>
<dbReference type="GO" id="GO:0006302">
    <property type="term" value="P:double-strand break repair"/>
    <property type="evidence" value="ECO:0007669"/>
    <property type="project" value="TreeGrafter"/>
</dbReference>
<evidence type="ECO:0000256" key="7">
    <source>
        <dbReference type="ARBA" id="ARBA00022840"/>
    </source>
</evidence>
<keyword evidence="9 10" id="KW-0234">DNA repair</keyword>
<evidence type="ECO:0000256" key="3">
    <source>
        <dbReference type="ARBA" id="ARBA00020170"/>
    </source>
</evidence>
<dbReference type="PANTHER" id="PTHR32182:SF0">
    <property type="entry name" value="DNA REPLICATION AND REPAIR PROTEIN RECF"/>
    <property type="match status" value="1"/>
</dbReference>
<dbReference type="PROSITE" id="PS00617">
    <property type="entry name" value="RECF_1"/>
    <property type="match status" value="1"/>
</dbReference>
<evidence type="ECO:0000313" key="12">
    <source>
        <dbReference type="EMBL" id="AKX59661.1"/>
    </source>
</evidence>
<dbReference type="KEGG" id="pbb:AKN87_09050"/>
<comment type="similarity">
    <text evidence="2 9 10">Belongs to the RecF family.</text>
</comment>
<dbReference type="EMBL" id="CP012365">
    <property type="protein sequence ID" value="AKX59661.1"/>
    <property type="molecule type" value="Genomic_DNA"/>
</dbReference>
<dbReference type="GO" id="GO:0005524">
    <property type="term" value="F:ATP binding"/>
    <property type="evidence" value="ECO:0007669"/>
    <property type="project" value="UniProtKB-UniRule"/>
</dbReference>
<gene>
    <name evidence="9" type="primary">recF</name>
    <name evidence="12" type="ORF">AKN88_06760</name>
</gene>
<keyword evidence="5 9" id="KW-0235">DNA replication</keyword>
<dbReference type="GO" id="GO:0006260">
    <property type="term" value="P:DNA replication"/>
    <property type="evidence" value="ECO:0007669"/>
    <property type="project" value="UniProtKB-UniRule"/>
</dbReference>
<dbReference type="Pfam" id="PF02463">
    <property type="entry name" value="SMC_N"/>
    <property type="match status" value="1"/>
</dbReference>
<dbReference type="GO" id="GO:0009432">
    <property type="term" value="P:SOS response"/>
    <property type="evidence" value="ECO:0007669"/>
    <property type="project" value="UniProtKB-UniRule"/>
</dbReference>
<dbReference type="InterPro" id="IPR018078">
    <property type="entry name" value="DNA-binding_RecF_CS"/>
</dbReference>
<accession>A0A0K1XEA4</accession>
<dbReference type="SUPFAM" id="SSF52540">
    <property type="entry name" value="P-loop containing nucleoside triphosphate hydrolases"/>
    <property type="match status" value="1"/>
</dbReference>
<evidence type="ECO:0000256" key="8">
    <source>
        <dbReference type="ARBA" id="ARBA00023125"/>
    </source>
</evidence>
<dbReference type="GO" id="GO:0005737">
    <property type="term" value="C:cytoplasm"/>
    <property type="evidence" value="ECO:0007669"/>
    <property type="project" value="UniProtKB-SubCell"/>
</dbReference>
<comment type="function">
    <text evidence="9 10">The RecF protein is involved in DNA metabolism; it is required for DNA replication and normal SOS inducibility. RecF binds preferentially to single-stranded, linear DNA. It also seems to bind ATP.</text>
</comment>
<dbReference type="InterPro" id="IPR003395">
    <property type="entry name" value="RecF/RecN/SMC_N"/>
</dbReference>
<dbReference type="PROSITE" id="PS00618">
    <property type="entry name" value="RECF_2"/>
    <property type="match status" value="1"/>
</dbReference>